<protein>
    <submittedName>
        <fullName evidence="3">TPM domain-containing protein</fullName>
    </submittedName>
</protein>
<dbReference type="PANTHER" id="PTHR30373">
    <property type="entry name" value="UPF0603 PROTEIN YGCG"/>
    <property type="match status" value="1"/>
</dbReference>
<feature type="domain" description="TPM" evidence="2">
    <location>
        <begin position="35"/>
        <end position="159"/>
    </location>
</feature>
<organism evidence="3 4">
    <name type="scientific">Paradesertivirga mongoliensis</name>
    <dbReference type="NCBI Taxonomy" id="2100740"/>
    <lineage>
        <taxon>Bacteria</taxon>
        <taxon>Pseudomonadati</taxon>
        <taxon>Bacteroidota</taxon>
        <taxon>Sphingobacteriia</taxon>
        <taxon>Sphingobacteriales</taxon>
        <taxon>Sphingobacteriaceae</taxon>
        <taxon>Paradesertivirga</taxon>
    </lineage>
</organism>
<proteinExistence type="predicted"/>
<keyword evidence="4" id="KW-1185">Reference proteome</keyword>
<feature type="chain" id="PRO_5045733316" evidence="1">
    <location>
        <begin position="23"/>
        <end position="268"/>
    </location>
</feature>
<dbReference type="InterPro" id="IPR007621">
    <property type="entry name" value="TPM_dom"/>
</dbReference>
<comment type="caution">
    <text evidence="3">The sequence shown here is derived from an EMBL/GenBank/DDBJ whole genome shotgun (WGS) entry which is preliminary data.</text>
</comment>
<evidence type="ECO:0000313" key="4">
    <source>
        <dbReference type="Proteomes" id="UP001597387"/>
    </source>
</evidence>
<evidence type="ECO:0000256" key="1">
    <source>
        <dbReference type="SAM" id="SignalP"/>
    </source>
</evidence>
<dbReference type="PANTHER" id="PTHR30373:SF2">
    <property type="entry name" value="UPF0603 PROTEIN YGCG"/>
    <property type="match status" value="1"/>
</dbReference>
<dbReference type="Pfam" id="PF04536">
    <property type="entry name" value="TPM_phosphatase"/>
    <property type="match status" value="1"/>
</dbReference>
<sequence>MRSKKLSFLITFLIFFSLNGFTQEFPKQPNPPRLVNDFTNTLSPDQLNHLEQKLVAFDDSTSIQVAIVMIQSVGNYDVDAYAARLGEAWGVGQKGKNSGIVILVALKDRKMSIQTGYGLEGALPDATAARIRLNEINPRFREGDYFGGLNKATDAIIAYTKGEYKNTNPKKSSGKPNKFPTGLIIIIILVIFFLSRKGGGGKGGQIIGSRGGSSLFWWTLMSGMGNRGGGGGFGGFGGGSGGFGGGGGGGFGGFGGGSFGGGGSGGSW</sequence>
<name>A0ABW4ZGE8_9SPHI</name>
<gene>
    <name evidence="3" type="ORF">ACFSJU_01775</name>
</gene>
<dbReference type="EMBL" id="JBHUHZ010000001">
    <property type="protein sequence ID" value="MFD2161098.1"/>
    <property type="molecule type" value="Genomic_DNA"/>
</dbReference>
<feature type="signal peptide" evidence="1">
    <location>
        <begin position="1"/>
        <end position="22"/>
    </location>
</feature>
<evidence type="ECO:0000313" key="3">
    <source>
        <dbReference type="EMBL" id="MFD2161098.1"/>
    </source>
</evidence>
<evidence type="ECO:0000259" key="2">
    <source>
        <dbReference type="Pfam" id="PF04536"/>
    </source>
</evidence>
<dbReference type="RefSeq" id="WP_255900142.1">
    <property type="nucleotide sequence ID" value="NZ_JAFMZO010000001.1"/>
</dbReference>
<dbReference type="Gene3D" id="3.10.310.50">
    <property type="match status" value="1"/>
</dbReference>
<keyword evidence="1" id="KW-0732">Signal</keyword>
<accession>A0ABW4ZGE8</accession>
<reference evidence="4" key="1">
    <citation type="journal article" date="2019" name="Int. J. Syst. Evol. Microbiol.">
        <title>The Global Catalogue of Microorganisms (GCM) 10K type strain sequencing project: providing services to taxonomists for standard genome sequencing and annotation.</title>
        <authorList>
            <consortium name="The Broad Institute Genomics Platform"/>
            <consortium name="The Broad Institute Genome Sequencing Center for Infectious Disease"/>
            <person name="Wu L."/>
            <person name="Ma J."/>
        </authorList>
    </citation>
    <scope>NUCLEOTIDE SEQUENCE [LARGE SCALE GENOMIC DNA]</scope>
    <source>
        <strain evidence="4">KCTC 42217</strain>
    </source>
</reference>
<dbReference type="Proteomes" id="UP001597387">
    <property type="component" value="Unassembled WGS sequence"/>
</dbReference>